<dbReference type="Pfam" id="PF10823">
    <property type="entry name" value="DUF2568"/>
    <property type="match status" value="1"/>
</dbReference>
<evidence type="ECO:0000256" key="1">
    <source>
        <dbReference type="SAM" id="Phobius"/>
    </source>
</evidence>
<dbReference type="Proteomes" id="UP001183414">
    <property type="component" value="Unassembled WGS sequence"/>
</dbReference>
<dbReference type="InterPro" id="IPR021214">
    <property type="entry name" value="DUF2568"/>
</dbReference>
<reference evidence="3" key="1">
    <citation type="submission" date="2023-07" db="EMBL/GenBank/DDBJ databases">
        <title>30 novel species of actinomycetes from the DSMZ collection.</title>
        <authorList>
            <person name="Nouioui I."/>
        </authorList>
    </citation>
    <scope>NUCLEOTIDE SEQUENCE [LARGE SCALE GENOMIC DNA]</scope>
    <source>
        <strain evidence="3">DSM 42041</strain>
    </source>
</reference>
<keyword evidence="3" id="KW-1185">Reference proteome</keyword>
<gene>
    <name evidence="2" type="ORF">RM572_06610</name>
</gene>
<keyword evidence="1" id="KW-0472">Membrane</keyword>
<keyword evidence="1" id="KW-1133">Transmembrane helix</keyword>
<keyword evidence="1" id="KW-0812">Transmembrane</keyword>
<comment type="caution">
    <text evidence="2">The sequence shown here is derived from an EMBL/GenBank/DDBJ whole genome shotgun (WGS) entry which is preliminary data.</text>
</comment>
<accession>A0ABU2NN95</accession>
<feature type="transmembrane region" description="Helical" evidence="1">
    <location>
        <begin position="68"/>
        <end position="87"/>
    </location>
</feature>
<dbReference type="EMBL" id="JAVREQ010000004">
    <property type="protein sequence ID" value="MDT0378450.1"/>
    <property type="molecule type" value="Genomic_DNA"/>
</dbReference>
<feature type="transmembrane region" description="Helical" evidence="1">
    <location>
        <begin position="93"/>
        <end position="111"/>
    </location>
</feature>
<sequence>MFAALKSVNMLLMFLLELAVYFSAGYWGFTVSDKWLVKVLLVVAAPAALITVWALFGSPKAPYPAEGGMRVVLEVLWFGAGIAALAAAGKPSWAAAFAGLFVLNATLRVVWHQ</sequence>
<evidence type="ECO:0000313" key="3">
    <source>
        <dbReference type="Proteomes" id="UP001183414"/>
    </source>
</evidence>
<protein>
    <submittedName>
        <fullName evidence="2">YrdB family protein</fullName>
    </submittedName>
</protein>
<name>A0ABU2NN95_9ACTN</name>
<organism evidence="2 3">
    <name type="scientific">Streptomyces hazeniae</name>
    <dbReference type="NCBI Taxonomy" id="3075538"/>
    <lineage>
        <taxon>Bacteria</taxon>
        <taxon>Bacillati</taxon>
        <taxon>Actinomycetota</taxon>
        <taxon>Actinomycetes</taxon>
        <taxon>Kitasatosporales</taxon>
        <taxon>Streptomycetaceae</taxon>
        <taxon>Streptomyces</taxon>
    </lineage>
</organism>
<feature type="transmembrane region" description="Helical" evidence="1">
    <location>
        <begin position="12"/>
        <end position="29"/>
    </location>
</feature>
<proteinExistence type="predicted"/>
<dbReference type="RefSeq" id="WP_311672344.1">
    <property type="nucleotide sequence ID" value="NZ_JAVREQ010000004.1"/>
</dbReference>
<feature type="transmembrane region" description="Helical" evidence="1">
    <location>
        <begin position="35"/>
        <end position="56"/>
    </location>
</feature>
<evidence type="ECO:0000313" key="2">
    <source>
        <dbReference type="EMBL" id="MDT0378450.1"/>
    </source>
</evidence>